<reference evidence="1" key="1">
    <citation type="submission" date="2021-06" db="EMBL/GenBank/DDBJ databases">
        <authorList>
            <person name="Kallberg Y."/>
            <person name="Tangrot J."/>
            <person name="Rosling A."/>
        </authorList>
    </citation>
    <scope>NUCLEOTIDE SEQUENCE</scope>
    <source>
        <strain evidence="1">MA453B</strain>
    </source>
</reference>
<comment type="caution">
    <text evidence="1">The sequence shown here is derived from an EMBL/GenBank/DDBJ whole genome shotgun (WGS) entry which is preliminary data.</text>
</comment>
<dbReference type="PANTHER" id="PTHR32419:SF6">
    <property type="entry name" value="GLUTATHIONE S-TRANSFERASE OMEGA-LIKE 1-RELATED"/>
    <property type="match status" value="1"/>
</dbReference>
<gene>
    <name evidence="1" type="ORF">DERYTH_LOCUS16059</name>
</gene>
<dbReference type="InterPro" id="IPR016639">
    <property type="entry name" value="GST_Omega/GSH"/>
</dbReference>
<dbReference type="Proteomes" id="UP000789405">
    <property type="component" value="Unassembled WGS sequence"/>
</dbReference>
<dbReference type="Gene3D" id="3.40.30.10">
    <property type="entry name" value="Glutaredoxin"/>
    <property type="match status" value="1"/>
</dbReference>
<evidence type="ECO:0000313" key="2">
    <source>
        <dbReference type="Proteomes" id="UP000789405"/>
    </source>
</evidence>
<dbReference type="PANTHER" id="PTHR32419">
    <property type="entry name" value="GLUTATHIONYL-HYDROQUINONE REDUCTASE"/>
    <property type="match status" value="1"/>
</dbReference>
<dbReference type="Gene3D" id="1.20.1050.10">
    <property type="match status" value="1"/>
</dbReference>
<dbReference type="GO" id="GO:0005737">
    <property type="term" value="C:cytoplasm"/>
    <property type="evidence" value="ECO:0007669"/>
    <property type="project" value="TreeGrafter"/>
</dbReference>
<evidence type="ECO:0000313" key="1">
    <source>
        <dbReference type="EMBL" id="CAG8741660.1"/>
    </source>
</evidence>
<dbReference type="InterPro" id="IPR036282">
    <property type="entry name" value="Glutathione-S-Trfase_C_sf"/>
</dbReference>
<proteinExistence type="predicted"/>
<sequence>MTTTAKPYDISDLTDKDGEFRRKPSTFRNTISKDPNAIFTPEKLVHYIGIIAHPQLTGHRTLIVRSLKGLEDIIGLSVVNYIFGDKGWKFSTPEETPGCIPDTVNNAQYLSELCFKANPDYEGRNKGQNFYPKHLSSEIDKINDWIYNKINDDMNHIGPLFEALDDVEAILSENYFLVGNTFTETDIRLWTTIVR</sequence>
<protein>
    <submittedName>
        <fullName evidence="1">10571_t:CDS:1</fullName>
    </submittedName>
</protein>
<dbReference type="GO" id="GO:0004364">
    <property type="term" value="F:glutathione transferase activity"/>
    <property type="evidence" value="ECO:0007669"/>
    <property type="project" value="InterPro"/>
</dbReference>
<dbReference type="OrthoDB" id="2309723at2759"/>
<dbReference type="SUPFAM" id="SSF47616">
    <property type="entry name" value="GST C-terminal domain-like"/>
    <property type="match status" value="1"/>
</dbReference>
<dbReference type="Pfam" id="PF13410">
    <property type="entry name" value="GST_C_2"/>
    <property type="match status" value="1"/>
</dbReference>
<organism evidence="1 2">
    <name type="scientific">Dentiscutata erythropus</name>
    <dbReference type="NCBI Taxonomy" id="1348616"/>
    <lineage>
        <taxon>Eukaryota</taxon>
        <taxon>Fungi</taxon>
        <taxon>Fungi incertae sedis</taxon>
        <taxon>Mucoromycota</taxon>
        <taxon>Glomeromycotina</taxon>
        <taxon>Glomeromycetes</taxon>
        <taxon>Diversisporales</taxon>
        <taxon>Gigasporaceae</taxon>
        <taxon>Dentiscutata</taxon>
    </lineage>
</organism>
<dbReference type="AlphaFoldDB" id="A0A9N9IM38"/>
<accession>A0A9N9IM38</accession>
<name>A0A9N9IM38_9GLOM</name>
<keyword evidence="2" id="KW-1185">Reference proteome</keyword>
<dbReference type="EMBL" id="CAJVPY010013612">
    <property type="protein sequence ID" value="CAG8741660.1"/>
    <property type="molecule type" value="Genomic_DNA"/>
</dbReference>